<evidence type="ECO:0000313" key="4">
    <source>
        <dbReference type="EMBL" id="MEC1180086.1"/>
    </source>
</evidence>
<feature type="transmembrane region" description="Helical" evidence="3">
    <location>
        <begin position="12"/>
        <end position="31"/>
    </location>
</feature>
<dbReference type="Pfam" id="PF07963">
    <property type="entry name" value="N_methyl"/>
    <property type="match status" value="1"/>
</dbReference>
<proteinExistence type="predicted"/>
<keyword evidence="5" id="KW-1185">Reference proteome</keyword>
<comment type="caution">
    <text evidence="4">The sequence shown here is derived from an EMBL/GenBank/DDBJ whole genome shotgun (WGS) entry which is preliminary data.</text>
</comment>
<dbReference type="InterPro" id="IPR016785">
    <property type="entry name" value="ComGD"/>
</dbReference>
<keyword evidence="3" id="KW-0812">Transmembrane</keyword>
<evidence type="ECO:0000256" key="2">
    <source>
        <dbReference type="ARBA" id="ARBA00023287"/>
    </source>
</evidence>
<dbReference type="GO" id="GO:0009986">
    <property type="term" value="C:cell surface"/>
    <property type="evidence" value="ECO:0007669"/>
    <property type="project" value="UniProtKB-SubCell"/>
</dbReference>
<evidence type="ECO:0000313" key="5">
    <source>
        <dbReference type="Proteomes" id="UP001344888"/>
    </source>
</evidence>
<reference evidence="4 5" key="1">
    <citation type="submission" date="2023-03" db="EMBL/GenBank/DDBJ databases">
        <title>Bacillus Genome Sequencing.</title>
        <authorList>
            <person name="Dunlap C."/>
        </authorList>
    </citation>
    <scope>NUCLEOTIDE SEQUENCE [LARGE SCALE GENOMIC DNA]</scope>
    <source>
        <strain evidence="4 5">B-59205</strain>
    </source>
</reference>
<keyword evidence="3" id="KW-0472">Membrane</keyword>
<accession>A0AAW9NXS7</accession>
<protein>
    <submittedName>
        <fullName evidence="4">Competence type IV pilus minor pilin ComGD</fullName>
    </submittedName>
</protein>
<dbReference type="AlphaFoldDB" id="A0AAW9NXS7"/>
<gene>
    <name evidence="4" type="primary">comGD</name>
    <name evidence="4" type="ORF">P9B03_16410</name>
</gene>
<dbReference type="Proteomes" id="UP001344888">
    <property type="component" value="Unassembled WGS sequence"/>
</dbReference>
<evidence type="ECO:0000256" key="1">
    <source>
        <dbReference type="ARBA" id="ARBA00004241"/>
    </source>
</evidence>
<name>A0AAW9NXS7_9BACL</name>
<dbReference type="EMBL" id="JARSFG010000020">
    <property type="protein sequence ID" value="MEC1180086.1"/>
    <property type="molecule type" value="Genomic_DNA"/>
</dbReference>
<comment type="subcellular location">
    <subcellularLocation>
        <location evidence="1">Cell surface</location>
    </subcellularLocation>
</comment>
<dbReference type="GO" id="GO:0030420">
    <property type="term" value="P:establishment of competence for transformation"/>
    <property type="evidence" value="ECO:0007669"/>
    <property type="project" value="UniProtKB-KW"/>
</dbReference>
<dbReference type="SUPFAM" id="SSF54523">
    <property type="entry name" value="Pili subunits"/>
    <property type="match status" value="1"/>
</dbReference>
<organism evidence="4 5">
    <name type="scientific">Metasolibacillus meyeri</name>
    <dbReference type="NCBI Taxonomy" id="1071052"/>
    <lineage>
        <taxon>Bacteria</taxon>
        <taxon>Bacillati</taxon>
        <taxon>Bacillota</taxon>
        <taxon>Bacilli</taxon>
        <taxon>Bacillales</taxon>
        <taxon>Caryophanaceae</taxon>
        <taxon>Metasolibacillus</taxon>
    </lineage>
</organism>
<sequence length="144" mass="16918">MGDERGFTFIEMLFVLAIVSLLSFFVVTFSFRQMQLSVYEQTIQQFELDLIEMQALSINNGLTARCWIAEGKEFQCFQRYGELLISRQLPENMRINIYTTNKRIEFNGHGTIINFGKVEFVMGDRRMMYSINLGRGRMRLLSEQ</sequence>
<dbReference type="NCBIfam" id="NF040982">
    <property type="entry name" value="ComGD"/>
    <property type="match status" value="1"/>
</dbReference>
<dbReference type="PIRSF" id="PIRSF021292">
    <property type="entry name" value="Competence_ComGD"/>
    <property type="match status" value="1"/>
</dbReference>
<dbReference type="NCBIfam" id="TIGR02532">
    <property type="entry name" value="IV_pilin_GFxxxE"/>
    <property type="match status" value="1"/>
</dbReference>
<dbReference type="RefSeq" id="WP_326124599.1">
    <property type="nucleotide sequence ID" value="NZ_JARSFG010000020.1"/>
</dbReference>
<evidence type="ECO:0000256" key="3">
    <source>
        <dbReference type="SAM" id="Phobius"/>
    </source>
</evidence>
<dbReference type="InterPro" id="IPR045584">
    <property type="entry name" value="Pilin-like"/>
</dbReference>
<keyword evidence="3" id="KW-1133">Transmembrane helix</keyword>
<dbReference type="InterPro" id="IPR012902">
    <property type="entry name" value="N_methyl_site"/>
</dbReference>
<keyword evidence="2" id="KW-0178">Competence</keyword>